<dbReference type="InterPro" id="IPR038207">
    <property type="entry name" value="DIX_dom_sf"/>
</dbReference>
<dbReference type="Pfam" id="PF08833">
    <property type="entry name" value="Axin_b-cat_bind"/>
    <property type="match status" value="1"/>
</dbReference>
<feature type="compositionally biased region" description="Low complexity" evidence="5">
    <location>
        <begin position="312"/>
        <end position="330"/>
    </location>
</feature>
<dbReference type="InterPro" id="IPR024066">
    <property type="entry name" value="RGS_subdom1/3"/>
</dbReference>
<dbReference type="PANTHER" id="PTHR46102:SF2">
    <property type="entry name" value="AXIN"/>
    <property type="match status" value="1"/>
</dbReference>
<evidence type="ECO:0000256" key="5">
    <source>
        <dbReference type="SAM" id="MobiDB-lite"/>
    </source>
</evidence>
<dbReference type="PROSITE" id="PS50841">
    <property type="entry name" value="DIX"/>
    <property type="match status" value="1"/>
</dbReference>
<proteinExistence type="predicted"/>
<keyword evidence="3 4" id="KW-0879">Wnt signaling pathway</keyword>
<feature type="compositionally biased region" description="Pro residues" evidence="5">
    <location>
        <begin position="331"/>
        <end position="340"/>
    </location>
</feature>
<feature type="domain" description="RGS" evidence="6">
    <location>
        <begin position="125"/>
        <end position="240"/>
    </location>
</feature>
<evidence type="ECO:0000313" key="9">
    <source>
        <dbReference type="Proteomes" id="UP001627154"/>
    </source>
</evidence>
<dbReference type="PROSITE" id="PS50132">
    <property type="entry name" value="RGS"/>
    <property type="match status" value="1"/>
</dbReference>
<keyword evidence="2" id="KW-0963">Cytoplasm</keyword>
<dbReference type="SMART" id="SM00021">
    <property type="entry name" value="DAX"/>
    <property type="match status" value="1"/>
</dbReference>
<dbReference type="InterPro" id="IPR044926">
    <property type="entry name" value="RGS_subdomain_2"/>
</dbReference>
<dbReference type="InterPro" id="IPR036305">
    <property type="entry name" value="RGS_sf"/>
</dbReference>
<dbReference type="Proteomes" id="UP001627154">
    <property type="component" value="Unassembled WGS sequence"/>
</dbReference>
<evidence type="ECO:0008006" key="10">
    <source>
        <dbReference type="Google" id="ProtNLM"/>
    </source>
</evidence>
<dbReference type="GO" id="GO:0016055">
    <property type="term" value="P:Wnt signaling pathway"/>
    <property type="evidence" value="ECO:0007669"/>
    <property type="project" value="UniProtKB-KW"/>
</dbReference>
<evidence type="ECO:0000259" key="7">
    <source>
        <dbReference type="PROSITE" id="PS50841"/>
    </source>
</evidence>
<evidence type="ECO:0000256" key="2">
    <source>
        <dbReference type="ARBA" id="ARBA00022490"/>
    </source>
</evidence>
<sequence length="936" mass="106363">MSGPRPSDSRCFNENSPRPPVPGEERDVSYKNSFSSSSTSRSSSRYEQPTDQQSSRGCAVSLRSTSCDAYSGGSTSAPQGYEPEGRCDRAIIMEDHHLQQQQLQQKLRSSNNANEPLACLQWSRSLHALLEDPKGLKLFEHYLQQEGHIYALYFWFACEGLKEEHDPNKLSAIIKVLVRRFFQRPQLALPDEVRKDLGRRFREGLADRKTFELAQREVERLIEETTYPNFLRSDVYLQYVRQCQQLVNNQSRSPQSQSASVSVKDGQLDNDTNSSTTPPPIETIGCASNLLPTLHEDSELLVQQPSQQQLHLQQIHQQQLHQQQTQQQSRPLPPLPPLPPHEQAEPQQPIHKTHSTDRNVQPTGEMRLTKDMLMATQQFRALDVRPKPEAFAGIYLRQGASPYHATTVLRPRVQYSSYNPVSRQDSELQSISSEARTESDKLSVTDASLDSASMSRRNTRKQHIRQYQQIKKSAMINRDSVGHEAIIPRTQRMSREQTKPLDPDTFAKHLIEKLKKIKEDRENEEKLERKLKEVDLSTSMSDICDSPKTSCAPPPQSSRYLTDDFRDKLQLEDDNDQAILDQHVSRVWNDLTPSLSPKLASPRPRSPDKNRRQLQPQLPPPPPPPRRDQRKEKDVFSTFSGDSGNVNDYAETSELHGAGSMSSLGSHLPKSKSVPSDYAGSLFKQDRYFQDQESSRHRRLESGARSSATKKSMTELTDSGVSVVSDVPPAAVKDTRLLNWLKENDTGSSYCVGKPELKARHKRSANLPQQPFVGDPGMPLLPQPHTATQLEEAKRRLEYEQSRSNSKQRNSSQCLKQQQSQFLDYELVSSMPTAPIVETATSQTTLRRPKQAGKDFTTVVLSFCDEKVPYMLKIAGYNVTLKQFKEVLPKKGNYRYFFKTECEDLDMAVIQEEITEDTELVPLWEGKIMAQVKALE</sequence>
<dbReference type="EMBL" id="JBJJXI010000123">
    <property type="protein sequence ID" value="KAL3389343.1"/>
    <property type="molecule type" value="Genomic_DNA"/>
</dbReference>
<evidence type="ECO:0000256" key="1">
    <source>
        <dbReference type="ARBA" id="ARBA00004496"/>
    </source>
</evidence>
<dbReference type="InterPro" id="IPR001158">
    <property type="entry name" value="DIX"/>
</dbReference>
<feature type="compositionally biased region" description="Low complexity" evidence="5">
    <location>
        <begin position="248"/>
        <end position="263"/>
    </location>
</feature>
<feature type="compositionally biased region" description="Polar residues" evidence="5">
    <location>
        <begin position="704"/>
        <end position="720"/>
    </location>
</feature>
<dbReference type="Pfam" id="PF00778">
    <property type="entry name" value="DIX"/>
    <property type="match status" value="1"/>
</dbReference>
<dbReference type="SUPFAM" id="SSF48097">
    <property type="entry name" value="Regulator of G-protein signaling, RGS"/>
    <property type="match status" value="1"/>
</dbReference>
<dbReference type="SMART" id="SM00315">
    <property type="entry name" value="RGS"/>
    <property type="match status" value="1"/>
</dbReference>
<dbReference type="InterPro" id="IPR016137">
    <property type="entry name" value="RGS"/>
</dbReference>
<dbReference type="SUPFAM" id="SSF54236">
    <property type="entry name" value="Ubiquitin-like"/>
    <property type="match status" value="1"/>
</dbReference>
<dbReference type="InterPro" id="IPR014936">
    <property type="entry name" value="Axin_b-cat-bd"/>
</dbReference>
<evidence type="ECO:0000256" key="3">
    <source>
        <dbReference type="ARBA" id="ARBA00022687"/>
    </source>
</evidence>
<keyword evidence="9" id="KW-1185">Reference proteome</keyword>
<feature type="region of interest" description="Disordered" evidence="5">
    <location>
        <begin position="592"/>
        <end position="650"/>
    </location>
</feature>
<dbReference type="InterPro" id="IPR043581">
    <property type="entry name" value="Axin-like"/>
</dbReference>
<dbReference type="GO" id="GO:0005737">
    <property type="term" value="C:cytoplasm"/>
    <property type="evidence" value="ECO:0007669"/>
    <property type="project" value="UniProtKB-SubCell"/>
</dbReference>
<evidence type="ECO:0000313" key="8">
    <source>
        <dbReference type="EMBL" id="KAL3389343.1"/>
    </source>
</evidence>
<dbReference type="Gene3D" id="1.10.167.10">
    <property type="entry name" value="Regulator of G-protein Signalling 4, domain 2"/>
    <property type="match status" value="1"/>
</dbReference>
<dbReference type="Pfam" id="PF00615">
    <property type="entry name" value="RGS"/>
    <property type="match status" value="1"/>
</dbReference>
<dbReference type="InterPro" id="IPR029071">
    <property type="entry name" value="Ubiquitin-like_domsf"/>
</dbReference>
<feature type="region of interest" description="Disordered" evidence="5">
    <location>
        <begin position="761"/>
        <end position="784"/>
    </location>
</feature>
<feature type="compositionally biased region" description="Polar residues" evidence="5">
    <location>
        <begin position="420"/>
        <end position="434"/>
    </location>
</feature>
<feature type="region of interest" description="Disordered" evidence="5">
    <location>
        <begin position="420"/>
        <end position="462"/>
    </location>
</feature>
<protein>
    <recommendedName>
        <fullName evidence="10">Axin</fullName>
    </recommendedName>
</protein>
<evidence type="ECO:0000256" key="4">
    <source>
        <dbReference type="PROSITE-ProRule" id="PRU00069"/>
    </source>
</evidence>
<evidence type="ECO:0000259" key="6">
    <source>
        <dbReference type="PROSITE" id="PS50132"/>
    </source>
</evidence>
<dbReference type="Gene3D" id="1.10.196.10">
    <property type="match status" value="1"/>
</dbReference>
<feature type="compositionally biased region" description="Polar residues" evidence="5">
    <location>
        <begin position="445"/>
        <end position="456"/>
    </location>
</feature>
<feature type="domain" description="DIX" evidence="7">
    <location>
        <begin position="854"/>
        <end position="936"/>
    </location>
</feature>
<feature type="region of interest" description="Disordered" evidence="5">
    <location>
        <begin position="689"/>
        <end position="720"/>
    </location>
</feature>
<feature type="region of interest" description="Disordered" evidence="5">
    <location>
        <begin position="1"/>
        <end position="58"/>
    </location>
</feature>
<accession>A0ABD2W8Y8</accession>
<feature type="compositionally biased region" description="Polar residues" evidence="5">
    <location>
        <begin position="637"/>
        <end position="646"/>
    </location>
</feature>
<comment type="subcellular location">
    <subcellularLocation>
        <location evidence="1">Cytoplasm</location>
    </subcellularLocation>
</comment>
<feature type="region of interest" description="Disordered" evidence="5">
    <location>
        <begin position="532"/>
        <end position="561"/>
    </location>
</feature>
<reference evidence="8 9" key="1">
    <citation type="journal article" date="2024" name="bioRxiv">
        <title>A reference genome for Trichogramma kaykai: A tiny desert-dwelling parasitoid wasp with competing sex-ratio distorters.</title>
        <authorList>
            <person name="Culotta J."/>
            <person name="Lindsey A.R."/>
        </authorList>
    </citation>
    <scope>NUCLEOTIDE SEQUENCE [LARGE SCALE GENOMIC DNA]</scope>
    <source>
        <strain evidence="8 9">KSX58</strain>
    </source>
</reference>
<feature type="region of interest" description="Disordered" evidence="5">
    <location>
        <begin position="248"/>
        <end position="286"/>
    </location>
</feature>
<comment type="caution">
    <text evidence="8">The sequence shown here is derived from an EMBL/GenBank/DDBJ whole genome shotgun (WGS) entry which is preliminary data.</text>
</comment>
<organism evidence="8 9">
    <name type="scientific">Trichogramma kaykai</name>
    <dbReference type="NCBI Taxonomy" id="54128"/>
    <lineage>
        <taxon>Eukaryota</taxon>
        <taxon>Metazoa</taxon>
        <taxon>Ecdysozoa</taxon>
        <taxon>Arthropoda</taxon>
        <taxon>Hexapoda</taxon>
        <taxon>Insecta</taxon>
        <taxon>Pterygota</taxon>
        <taxon>Neoptera</taxon>
        <taxon>Endopterygota</taxon>
        <taxon>Hymenoptera</taxon>
        <taxon>Apocrita</taxon>
        <taxon>Proctotrupomorpha</taxon>
        <taxon>Chalcidoidea</taxon>
        <taxon>Trichogrammatidae</taxon>
        <taxon>Trichogramma</taxon>
    </lineage>
</organism>
<name>A0ABD2W8Y8_9HYME</name>
<dbReference type="Gene3D" id="2.40.240.130">
    <property type="match status" value="1"/>
</dbReference>
<dbReference type="AlphaFoldDB" id="A0ABD2W8Y8"/>
<dbReference type="PANTHER" id="PTHR46102">
    <property type="entry name" value="AXIN"/>
    <property type="match status" value="1"/>
</dbReference>
<dbReference type="PRINTS" id="PR01301">
    <property type="entry name" value="RGSPROTEIN"/>
</dbReference>
<feature type="region of interest" description="Disordered" evidence="5">
    <location>
        <begin position="312"/>
        <end position="363"/>
    </location>
</feature>
<feature type="compositionally biased region" description="Low complexity" evidence="5">
    <location>
        <begin position="30"/>
        <end position="43"/>
    </location>
</feature>
<feature type="compositionally biased region" description="Basic and acidic residues" evidence="5">
    <location>
        <begin position="625"/>
        <end position="635"/>
    </location>
</feature>
<gene>
    <name evidence="8" type="ORF">TKK_015583</name>
</gene>
<feature type="compositionally biased region" description="Polar residues" evidence="5">
    <location>
        <begin position="45"/>
        <end position="58"/>
    </location>
</feature>